<evidence type="ECO:0000259" key="1">
    <source>
        <dbReference type="PROSITE" id="PS50057"/>
    </source>
</evidence>
<dbReference type="PANTHER" id="PTHR45706">
    <property type="entry name" value="TYROSINE-PROTEIN PHOSPHATASE"/>
    <property type="match status" value="1"/>
</dbReference>
<name>A0A401PUR9_SCYTO</name>
<feature type="domain" description="FERM" evidence="1">
    <location>
        <begin position="1"/>
        <end position="71"/>
    </location>
</feature>
<dbReference type="PROSITE" id="PS50057">
    <property type="entry name" value="FERM_3"/>
    <property type="match status" value="1"/>
</dbReference>
<dbReference type="STRING" id="75743.A0A401PUR9"/>
<dbReference type="InterPro" id="IPR018979">
    <property type="entry name" value="FERM_N"/>
</dbReference>
<sequence>MTCYFGLWFLSKTQQGRWVELEKALKKQLDKFANEPLLFFGVMFYVPCVSKLQQEVTRYRKPTSIFSLTVQ</sequence>
<dbReference type="PANTHER" id="PTHR45706:SF6">
    <property type="entry name" value="TYROSINE-PROTEIN PHOSPHATASE NON-RECEPTOR TYPE 14"/>
    <property type="match status" value="1"/>
</dbReference>
<dbReference type="GO" id="GO:0005737">
    <property type="term" value="C:cytoplasm"/>
    <property type="evidence" value="ECO:0007669"/>
    <property type="project" value="TreeGrafter"/>
</dbReference>
<dbReference type="Pfam" id="PF09379">
    <property type="entry name" value="FERM_N"/>
    <property type="match status" value="1"/>
</dbReference>
<dbReference type="GO" id="GO:0004725">
    <property type="term" value="F:protein tyrosine phosphatase activity"/>
    <property type="evidence" value="ECO:0007669"/>
    <property type="project" value="TreeGrafter"/>
</dbReference>
<gene>
    <name evidence="2" type="ORF">scyTo_0018396</name>
</gene>
<dbReference type="InterPro" id="IPR029071">
    <property type="entry name" value="Ubiquitin-like_domsf"/>
</dbReference>
<evidence type="ECO:0000313" key="2">
    <source>
        <dbReference type="EMBL" id="GCB76886.1"/>
    </source>
</evidence>
<organism evidence="2 3">
    <name type="scientific">Scyliorhinus torazame</name>
    <name type="common">Cloudy catshark</name>
    <name type="synonym">Catulus torazame</name>
    <dbReference type="NCBI Taxonomy" id="75743"/>
    <lineage>
        <taxon>Eukaryota</taxon>
        <taxon>Metazoa</taxon>
        <taxon>Chordata</taxon>
        <taxon>Craniata</taxon>
        <taxon>Vertebrata</taxon>
        <taxon>Chondrichthyes</taxon>
        <taxon>Elasmobranchii</taxon>
        <taxon>Galeomorphii</taxon>
        <taxon>Galeoidea</taxon>
        <taxon>Carcharhiniformes</taxon>
        <taxon>Scyliorhinidae</taxon>
        <taxon>Scyliorhinus</taxon>
    </lineage>
</organism>
<protein>
    <recommendedName>
        <fullName evidence="1">FERM domain-containing protein</fullName>
    </recommendedName>
</protein>
<reference evidence="2 3" key="1">
    <citation type="journal article" date="2018" name="Nat. Ecol. Evol.">
        <title>Shark genomes provide insights into elasmobranch evolution and the origin of vertebrates.</title>
        <authorList>
            <person name="Hara Y"/>
            <person name="Yamaguchi K"/>
            <person name="Onimaru K"/>
            <person name="Kadota M"/>
            <person name="Koyanagi M"/>
            <person name="Keeley SD"/>
            <person name="Tatsumi K"/>
            <person name="Tanaka K"/>
            <person name="Motone F"/>
            <person name="Kageyama Y"/>
            <person name="Nozu R"/>
            <person name="Adachi N"/>
            <person name="Nishimura O"/>
            <person name="Nakagawa R"/>
            <person name="Tanegashima C"/>
            <person name="Kiyatake I"/>
            <person name="Matsumoto R"/>
            <person name="Murakumo K"/>
            <person name="Nishida K"/>
            <person name="Terakita A"/>
            <person name="Kuratani S"/>
            <person name="Sato K"/>
            <person name="Hyodo S Kuraku.S."/>
        </authorList>
    </citation>
    <scope>NUCLEOTIDE SEQUENCE [LARGE SCALE GENOMIC DNA]</scope>
</reference>
<dbReference type="Gene3D" id="3.10.20.90">
    <property type="entry name" value="Phosphatidylinositol 3-kinase Catalytic Subunit, Chain A, domain 1"/>
    <property type="match status" value="1"/>
</dbReference>
<evidence type="ECO:0000313" key="3">
    <source>
        <dbReference type="Proteomes" id="UP000288216"/>
    </source>
</evidence>
<dbReference type="Proteomes" id="UP000288216">
    <property type="component" value="Unassembled WGS sequence"/>
</dbReference>
<dbReference type="InterPro" id="IPR000299">
    <property type="entry name" value="FERM_domain"/>
</dbReference>
<dbReference type="GO" id="GO:0001946">
    <property type="term" value="P:lymphangiogenesis"/>
    <property type="evidence" value="ECO:0007669"/>
    <property type="project" value="TreeGrafter"/>
</dbReference>
<dbReference type="SUPFAM" id="SSF54236">
    <property type="entry name" value="Ubiquitin-like"/>
    <property type="match status" value="1"/>
</dbReference>
<keyword evidence="3" id="KW-1185">Reference proteome</keyword>
<accession>A0A401PUR9</accession>
<dbReference type="EMBL" id="BFAA01012777">
    <property type="protein sequence ID" value="GCB76886.1"/>
    <property type="molecule type" value="Genomic_DNA"/>
</dbReference>
<dbReference type="AlphaFoldDB" id="A0A401PUR9"/>
<dbReference type="OrthoDB" id="10012364at2759"/>
<comment type="caution">
    <text evidence="2">The sequence shown here is derived from an EMBL/GenBank/DDBJ whole genome shotgun (WGS) entry which is preliminary data.</text>
</comment>
<proteinExistence type="predicted"/>